<evidence type="ECO:0000256" key="1">
    <source>
        <dbReference type="SAM" id="Phobius"/>
    </source>
</evidence>
<evidence type="ECO:0000259" key="2">
    <source>
        <dbReference type="Pfam" id="PF13786"/>
    </source>
</evidence>
<dbReference type="Pfam" id="PF13786">
    <property type="entry name" value="DUF4179"/>
    <property type="match status" value="1"/>
</dbReference>
<protein>
    <submittedName>
        <fullName evidence="3">DUF4179 domain-containing protein</fullName>
    </submittedName>
</protein>
<evidence type="ECO:0000313" key="4">
    <source>
        <dbReference type="Proteomes" id="UP000293142"/>
    </source>
</evidence>
<evidence type="ECO:0000313" key="3">
    <source>
        <dbReference type="EMBL" id="TBL70884.1"/>
    </source>
</evidence>
<dbReference type="OrthoDB" id="2770170at2"/>
<dbReference type="Proteomes" id="UP000293142">
    <property type="component" value="Unassembled WGS sequence"/>
</dbReference>
<keyword evidence="1" id="KW-0812">Transmembrane</keyword>
<name>A0A4Q9DFU9_9BACL</name>
<sequence>MENITERRAALMEKAEQTFIRFLEDDKQLDYPDFDAMWSRIEQNMPAADAKPLPVDMTAPKRTRLRKVAIAASLAAVLVASPVIAAISINWDHILSYRSGVQSALEQGLGQTIEKSVTIDGVTMTVHTAIVDENRTVLLYSLSAAGEPKDSLYFSTMELKDASGGKIEGQHSQFWDKDNKTFNGYFETEWTPNGLEADVQLTASRLQSFSSAERDITLDPTSDKLQTFDIQQDGIGQMTVRPFVQGEKMLLDTAVSFNQEEAKKWAFPHIGVFKGDTLLKEASPGAFGKPGENGEYTGKQYYGLSDLSDGSAKYKLLYTREERRIDKDWTFELHLDKKSMLSGTVKQSLNVPVPFPDGAMTLKEMIVTPTQIRLKASHEKYLRIPYLDFALDVDGTILKGGRWGGFDNPEETTFRFELPHGVKVTEQTPVSFVAKYEVLEHKDAKEPIKLTNISVEKQTLTTKVGGYDVLWTYYKQDGKLYVQSECADPSFGGVNQTYMGSGDSRLIGKQVTTNFSGDGNNRAIDEYADFTGTEADINIFWYYTESPDKELRVPFHGQDK</sequence>
<comment type="caution">
    <text evidence="3">The sequence shown here is derived from an EMBL/GenBank/DDBJ whole genome shotgun (WGS) entry which is preliminary data.</text>
</comment>
<feature type="domain" description="DUF4179" evidence="2">
    <location>
        <begin position="61"/>
        <end position="143"/>
    </location>
</feature>
<keyword evidence="1" id="KW-0472">Membrane</keyword>
<gene>
    <name evidence="3" type="ORF">EYB31_32090</name>
</gene>
<dbReference type="AlphaFoldDB" id="A0A4Q9DFU9"/>
<keyword evidence="4" id="KW-1185">Reference proteome</keyword>
<feature type="transmembrane region" description="Helical" evidence="1">
    <location>
        <begin position="68"/>
        <end position="91"/>
    </location>
</feature>
<dbReference type="EMBL" id="SIRE01000029">
    <property type="protein sequence ID" value="TBL70884.1"/>
    <property type="molecule type" value="Genomic_DNA"/>
</dbReference>
<dbReference type="Gene3D" id="2.60.40.1630">
    <property type="entry name" value="bacillus anthracis domain"/>
    <property type="match status" value="1"/>
</dbReference>
<dbReference type="InterPro" id="IPR025436">
    <property type="entry name" value="DUF4179"/>
</dbReference>
<reference evidence="3 4" key="1">
    <citation type="submission" date="2019-02" db="EMBL/GenBank/DDBJ databases">
        <title>Paenibacillus sp. nov., isolated from surface-sterilized tissue of Thalictrum simplex L.</title>
        <authorList>
            <person name="Tuo L."/>
        </authorList>
    </citation>
    <scope>NUCLEOTIDE SEQUENCE [LARGE SCALE GENOMIC DNA]</scope>
    <source>
        <strain evidence="3 4">N2SHLJ1</strain>
    </source>
</reference>
<organism evidence="3 4">
    <name type="scientific">Paenibacillus thalictri</name>
    <dbReference type="NCBI Taxonomy" id="2527873"/>
    <lineage>
        <taxon>Bacteria</taxon>
        <taxon>Bacillati</taxon>
        <taxon>Bacillota</taxon>
        <taxon>Bacilli</taxon>
        <taxon>Bacillales</taxon>
        <taxon>Paenibacillaceae</taxon>
        <taxon>Paenibacillus</taxon>
    </lineage>
</organism>
<accession>A0A4Q9DFU9</accession>
<keyword evidence="1" id="KW-1133">Transmembrane helix</keyword>
<proteinExistence type="predicted"/>